<reference evidence="1 2" key="1">
    <citation type="submission" date="2017-01" db="EMBL/GenBank/DDBJ databases">
        <authorList>
            <person name="Mah S.A."/>
            <person name="Swanson W.J."/>
            <person name="Moy G.W."/>
            <person name="Vacquier V.D."/>
        </authorList>
    </citation>
    <scope>NUCLEOTIDE SEQUENCE [LARGE SCALE GENOMIC DNA]</scope>
    <source>
        <strain evidence="1 2">ATCC 29606</strain>
    </source>
</reference>
<accession>A0A1N6VYW6</accession>
<dbReference type="AlphaFoldDB" id="A0A1N6VYW6"/>
<dbReference type="Proteomes" id="UP000186079">
    <property type="component" value="Unassembled WGS sequence"/>
</dbReference>
<dbReference type="EMBL" id="FTMC01000010">
    <property type="protein sequence ID" value="SIQ82846.1"/>
    <property type="molecule type" value="Genomic_DNA"/>
</dbReference>
<protein>
    <submittedName>
        <fullName evidence="1">Uncharacterized protein</fullName>
    </submittedName>
</protein>
<proteinExistence type="predicted"/>
<evidence type="ECO:0000313" key="2">
    <source>
        <dbReference type="Proteomes" id="UP000186079"/>
    </source>
</evidence>
<name>A0A1N6VYW6_9PSED</name>
<organism evidence="1 2">
    <name type="scientific">Pseudomonas flexibilis</name>
    <dbReference type="NCBI Taxonomy" id="706570"/>
    <lineage>
        <taxon>Bacteria</taxon>
        <taxon>Pseudomonadati</taxon>
        <taxon>Pseudomonadota</taxon>
        <taxon>Gammaproteobacteria</taxon>
        <taxon>Pseudomonadales</taxon>
        <taxon>Pseudomonadaceae</taxon>
        <taxon>Pseudomonas</taxon>
    </lineage>
</organism>
<evidence type="ECO:0000313" key="1">
    <source>
        <dbReference type="EMBL" id="SIQ82846.1"/>
    </source>
</evidence>
<sequence length="72" mass="7895">MNIQLSELGSEEMSRLLPEFTEANAAVDRALDANDREAFASATIHKHRLSVRIANLVLATVSTAQWVEGVTQ</sequence>
<dbReference type="RefSeq" id="WP_139326725.1">
    <property type="nucleotide sequence ID" value="NZ_FTMC01000010.1"/>
</dbReference>
<gene>
    <name evidence="1" type="ORF">SAMN05421672_110149</name>
</gene>